<evidence type="ECO:0000313" key="2">
    <source>
        <dbReference type="Proteomes" id="UP000001194"/>
    </source>
</evidence>
<dbReference type="RefSeq" id="XP_001885237.1">
    <property type="nucleotide sequence ID" value="XM_001885202.1"/>
</dbReference>
<proteinExistence type="predicted"/>
<dbReference type="GeneID" id="6080869"/>
<evidence type="ECO:0000313" key="1">
    <source>
        <dbReference type="EMBL" id="EDR03982.1"/>
    </source>
</evidence>
<dbReference type="AlphaFoldDB" id="B0DN30"/>
<dbReference type="KEGG" id="lbc:LACBIDRAFT_306305"/>
<name>B0DN30_LACBS</name>
<sequence length="490" mass="56303">MAPLRFENENTRNALFQQVAGLEAEMAHMRALLLQKEEERLRLYSKINSLSLFDQLPPEIKTEIFYNTLNQSTGCYDSMGVTPLSLGKVCHGWRDFVWSTPILWTTLHIRLSTDNYETQAILLRDWLSRTGEYPISFYLDTDGFLETRDHSPIEEVLTLFASVSARWREIEISSPDLQAYFDVIFTAEQSLPLLTTATVWLGGMEEEFSLLMMAPQLSELHLYRPVLRKVLAPWHQLQVFLAYRLCVDEIRLFLHNAPQIVRCTFTNIESSILEPSLLFHQPLLLEHLQYLELDFRNVNVKSTWILGQVRLPSLREVSLRNPVHPPQDALPFRITSSFQSSPLLEKFTWSGMIMTDHDLIQALNNIPSVKDLSLDFLGHHPSSKLLTETLLQRLHFPHAEILLPNLRSFTYRGPTSLSEHMHLLRDVLVSRFRKCAPRAAEVVSERTTVAQIKSVSVTSFSEFVVSPDIQEELNSLVQAGLEFSLAFDPI</sequence>
<dbReference type="InParanoid" id="B0DN30"/>
<dbReference type="OrthoDB" id="2269034at2759"/>
<dbReference type="InterPro" id="IPR032675">
    <property type="entry name" value="LRR_dom_sf"/>
</dbReference>
<organism evidence="2">
    <name type="scientific">Laccaria bicolor (strain S238N-H82 / ATCC MYA-4686)</name>
    <name type="common">Bicoloured deceiver</name>
    <name type="synonym">Laccaria laccata var. bicolor</name>
    <dbReference type="NCBI Taxonomy" id="486041"/>
    <lineage>
        <taxon>Eukaryota</taxon>
        <taxon>Fungi</taxon>
        <taxon>Dikarya</taxon>
        <taxon>Basidiomycota</taxon>
        <taxon>Agaricomycotina</taxon>
        <taxon>Agaricomycetes</taxon>
        <taxon>Agaricomycetidae</taxon>
        <taxon>Agaricales</taxon>
        <taxon>Agaricineae</taxon>
        <taxon>Hydnangiaceae</taxon>
        <taxon>Laccaria</taxon>
    </lineage>
</organism>
<accession>B0DN30</accession>
<dbReference type="Gene3D" id="3.80.10.10">
    <property type="entry name" value="Ribonuclease Inhibitor"/>
    <property type="match status" value="1"/>
</dbReference>
<reference evidence="1 2" key="1">
    <citation type="journal article" date="2008" name="Nature">
        <title>The genome of Laccaria bicolor provides insights into mycorrhizal symbiosis.</title>
        <authorList>
            <person name="Martin F."/>
            <person name="Aerts A."/>
            <person name="Ahren D."/>
            <person name="Brun A."/>
            <person name="Danchin E.G.J."/>
            <person name="Duchaussoy F."/>
            <person name="Gibon J."/>
            <person name="Kohler A."/>
            <person name="Lindquist E."/>
            <person name="Pereda V."/>
            <person name="Salamov A."/>
            <person name="Shapiro H.J."/>
            <person name="Wuyts J."/>
            <person name="Blaudez D."/>
            <person name="Buee M."/>
            <person name="Brokstein P."/>
            <person name="Canbaeck B."/>
            <person name="Cohen D."/>
            <person name="Courty P.E."/>
            <person name="Coutinho P.M."/>
            <person name="Delaruelle C."/>
            <person name="Detter J.C."/>
            <person name="Deveau A."/>
            <person name="DiFazio S."/>
            <person name="Duplessis S."/>
            <person name="Fraissinet-Tachet L."/>
            <person name="Lucic E."/>
            <person name="Frey-Klett P."/>
            <person name="Fourrey C."/>
            <person name="Feussner I."/>
            <person name="Gay G."/>
            <person name="Grimwood J."/>
            <person name="Hoegger P.J."/>
            <person name="Jain P."/>
            <person name="Kilaru S."/>
            <person name="Labbe J."/>
            <person name="Lin Y.C."/>
            <person name="Legue V."/>
            <person name="Le Tacon F."/>
            <person name="Marmeisse R."/>
            <person name="Melayah D."/>
            <person name="Montanini B."/>
            <person name="Muratet M."/>
            <person name="Nehls U."/>
            <person name="Niculita-Hirzel H."/>
            <person name="Oudot-Le Secq M.P."/>
            <person name="Peter M."/>
            <person name="Quesneville H."/>
            <person name="Rajashekar B."/>
            <person name="Reich M."/>
            <person name="Rouhier N."/>
            <person name="Schmutz J."/>
            <person name="Yin T."/>
            <person name="Chalot M."/>
            <person name="Henrissat B."/>
            <person name="Kuees U."/>
            <person name="Lucas S."/>
            <person name="Van de Peer Y."/>
            <person name="Podila G.K."/>
            <person name="Polle A."/>
            <person name="Pukkila P.J."/>
            <person name="Richardson P.M."/>
            <person name="Rouze P."/>
            <person name="Sanders I.R."/>
            <person name="Stajich J.E."/>
            <person name="Tunlid A."/>
            <person name="Tuskan G."/>
            <person name="Grigoriev I.V."/>
        </authorList>
    </citation>
    <scope>NUCLEOTIDE SEQUENCE [LARGE SCALE GENOMIC DNA]</scope>
    <source>
        <strain evidence="2">S238N-H82 / ATCC MYA-4686</strain>
    </source>
</reference>
<dbReference type="EMBL" id="DS547120">
    <property type="protein sequence ID" value="EDR03982.1"/>
    <property type="molecule type" value="Genomic_DNA"/>
</dbReference>
<dbReference type="HOGENOM" id="CLU_018544_14_2_1"/>
<protein>
    <submittedName>
        <fullName evidence="1">Predicted protein</fullName>
    </submittedName>
</protein>
<keyword evidence="2" id="KW-1185">Reference proteome</keyword>
<gene>
    <name evidence="1" type="ORF">LACBIDRAFT_306305</name>
</gene>
<dbReference type="Proteomes" id="UP000001194">
    <property type="component" value="Unassembled WGS sequence"/>
</dbReference>